<comment type="pathway">
    <text evidence="1">Cofactor biosynthesis; adenosylcobalamin biosynthesis.</text>
</comment>
<dbReference type="GO" id="GO:0009236">
    <property type="term" value="P:cobalamin biosynthetic process"/>
    <property type="evidence" value="ECO:0007669"/>
    <property type="project" value="UniProtKB-UniPathway"/>
</dbReference>
<dbReference type="Pfam" id="PF02571">
    <property type="entry name" value="CbiJ"/>
    <property type="match status" value="1"/>
</dbReference>
<evidence type="ECO:0000313" key="4">
    <source>
        <dbReference type="EMBL" id="OIQ73709.1"/>
    </source>
</evidence>
<dbReference type="PANTHER" id="PTHR36925">
    <property type="entry name" value="COBALT-PRECORRIN-6A REDUCTASE"/>
    <property type="match status" value="1"/>
</dbReference>
<evidence type="ECO:0000256" key="2">
    <source>
        <dbReference type="ARBA" id="ARBA00022573"/>
    </source>
</evidence>
<dbReference type="EC" id="1.3.1.54" evidence="4"/>
<dbReference type="PANTHER" id="PTHR36925:SF1">
    <property type="entry name" value="COBALT-PRECORRIN-6A REDUCTASE"/>
    <property type="match status" value="1"/>
</dbReference>
<evidence type="ECO:0000256" key="1">
    <source>
        <dbReference type="ARBA" id="ARBA00004953"/>
    </source>
</evidence>
<evidence type="ECO:0000256" key="3">
    <source>
        <dbReference type="ARBA" id="ARBA00023002"/>
    </source>
</evidence>
<name>A0A1J5QCK8_9ZZZZ</name>
<dbReference type="AlphaFoldDB" id="A0A1J5QCK8"/>
<dbReference type="UniPathway" id="UPA00148"/>
<dbReference type="GO" id="GO:0016994">
    <property type="term" value="F:precorrin-6A reductase activity"/>
    <property type="evidence" value="ECO:0007669"/>
    <property type="project" value="UniProtKB-EC"/>
</dbReference>
<gene>
    <name evidence="4" type="primary">cobK_2</name>
    <name evidence="4" type="ORF">GALL_446530</name>
</gene>
<dbReference type="NCBIfam" id="NF005968">
    <property type="entry name" value="PRK08057.1-2"/>
    <property type="match status" value="1"/>
</dbReference>
<organism evidence="4">
    <name type="scientific">mine drainage metagenome</name>
    <dbReference type="NCBI Taxonomy" id="410659"/>
    <lineage>
        <taxon>unclassified sequences</taxon>
        <taxon>metagenomes</taxon>
        <taxon>ecological metagenomes</taxon>
    </lineage>
</organism>
<keyword evidence="3 4" id="KW-0560">Oxidoreductase</keyword>
<reference evidence="4" key="1">
    <citation type="submission" date="2016-10" db="EMBL/GenBank/DDBJ databases">
        <title>Sequence of Gallionella enrichment culture.</title>
        <authorList>
            <person name="Poehlein A."/>
            <person name="Muehling M."/>
            <person name="Daniel R."/>
        </authorList>
    </citation>
    <scope>NUCLEOTIDE SEQUENCE</scope>
</reference>
<dbReference type="InterPro" id="IPR003723">
    <property type="entry name" value="Precorrin-6x_reduct"/>
</dbReference>
<dbReference type="NCBIfam" id="TIGR00715">
    <property type="entry name" value="precor6x_red"/>
    <property type="match status" value="1"/>
</dbReference>
<sequence>MTRVLLLGGTTEASRMARSLAEAGVEAVFSYAGRTDAPLAQPLPTRVGGFGGVAGLRAYLTAERISHVIDATHPFAAQMSRNAVDACAVEAVALIALERKPWTATKGDSWKQVPDIRAAAAALPADPARVFLAIGRQHLDDFAGQPQHHYLLRLVDAPTSALPLPDAEAVIDRGPFTVEGDLALLRAHRIDVIVAKNSGGEGAQAKLIAARSLHLPVILIERPAIPARTRVGTVAEVMAWLGHPARLGV</sequence>
<accession>A0A1J5QCK8</accession>
<dbReference type="EMBL" id="MLJW01002766">
    <property type="protein sequence ID" value="OIQ73709.1"/>
    <property type="molecule type" value="Genomic_DNA"/>
</dbReference>
<comment type="caution">
    <text evidence="4">The sequence shown here is derived from an EMBL/GenBank/DDBJ whole genome shotgun (WGS) entry which is preliminary data.</text>
</comment>
<keyword evidence="2" id="KW-0169">Cobalamin biosynthesis</keyword>
<dbReference type="PROSITE" id="PS51014">
    <property type="entry name" value="COBK_CBIJ"/>
    <property type="match status" value="1"/>
</dbReference>
<protein>
    <submittedName>
        <fullName evidence="4">Precorrin-6A reductase</fullName>
        <ecNumber evidence="4">1.3.1.54</ecNumber>
    </submittedName>
</protein>
<proteinExistence type="predicted"/>